<evidence type="ECO:0000256" key="1">
    <source>
        <dbReference type="ARBA" id="ARBA00007992"/>
    </source>
</evidence>
<evidence type="ECO:0000256" key="3">
    <source>
        <dbReference type="ARBA" id="ARBA00022827"/>
    </source>
</evidence>
<dbReference type="GO" id="GO:0071949">
    <property type="term" value="F:FAD binding"/>
    <property type="evidence" value="ECO:0007669"/>
    <property type="project" value="InterPro"/>
</dbReference>
<dbReference type="Pfam" id="PF01494">
    <property type="entry name" value="FAD_binding_3"/>
    <property type="match status" value="1"/>
</dbReference>
<dbReference type="GeneID" id="81397029"/>
<dbReference type="GO" id="GO:0004497">
    <property type="term" value="F:monooxygenase activity"/>
    <property type="evidence" value="ECO:0007669"/>
    <property type="project" value="UniProtKB-KW"/>
</dbReference>
<dbReference type="PANTHER" id="PTHR13789">
    <property type="entry name" value="MONOOXYGENASE"/>
    <property type="match status" value="1"/>
</dbReference>
<gene>
    <name evidence="8" type="ORF">NUU61_007335</name>
</gene>
<protein>
    <recommendedName>
        <fullName evidence="7">FAD-binding domain-containing protein</fullName>
    </recommendedName>
</protein>
<reference evidence="8" key="2">
    <citation type="journal article" date="2023" name="IMA Fungus">
        <title>Comparative genomic study of the Penicillium genus elucidates a diverse pangenome and 15 lateral gene transfer events.</title>
        <authorList>
            <person name="Petersen C."/>
            <person name="Sorensen T."/>
            <person name="Nielsen M.R."/>
            <person name="Sondergaard T.E."/>
            <person name="Sorensen J.L."/>
            <person name="Fitzpatrick D.A."/>
            <person name="Frisvad J.C."/>
            <person name="Nielsen K.L."/>
        </authorList>
    </citation>
    <scope>NUCLEOTIDE SEQUENCE</scope>
    <source>
        <strain evidence="8">IBT 34128</strain>
    </source>
</reference>
<evidence type="ECO:0000256" key="2">
    <source>
        <dbReference type="ARBA" id="ARBA00022630"/>
    </source>
</evidence>
<accession>A0A9W9F2L3</accession>
<dbReference type="PRINTS" id="PR00420">
    <property type="entry name" value="RNGMNOXGNASE"/>
</dbReference>
<keyword evidence="2" id="KW-0285">Flavoprotein</keyword>
<dbReference type="InterPro" id="IPR050493">
    <property type="entry name" value="FAD-dep_Monooxygenase_BioMet"/>
</dbReference>
<name>A0A9W9F2L3_9EURO</name>
<keyword evidence="9" id="KW-1185">Reference proteome</keyword>
<dbReference type="PANTHER" id="PTHR13789:SF314">
    <property type="entry name" value="FAD-BINDING DOMAIN-CONTAINING PROTEIN"/>
    <property type="match status" value="1"/>
</dbReference>
<evidence type="ECO:0000256" key="5">
    <source>
        <dbReference type="ARBA" id="ARBA00023033"/>
    </source>
</evidence>
<dbReference type="Gene3D" id="3.50.50.60">
    <property type="entry name" value="FAD/NAD(P)-binding domain"/>
    <property type="match status" value="1"/>
</dbReference>
<evidence type="ECO:0000313" key="8">
    <source>
        <dbReference type="EMBL" id="KAJ5092465.1"/>
    </source>
</evidence>
<evidence type="ECO:0000259" key="7">
    <source>
        <dbReference type="Pfam" id="PF01494"/>
    </source>
</evidence>
<feature type="chain" id="PRO_5040870249" description="FAD-binding domain-containing protein" evidence="6">
    <location>
        <begin position="18"/>
        <end position="412"/>
    </location>
</feature>
<reference evidence="8" key="1">
    <citation type="submission" date="2022-11" db="EMBL/GenBank/DDBJ databases">
        <authorList>
            <person name="Petersen C."/>
        </authorList>
    </citation>
    <scope>NUCLEOTIDE SEQUENCE</scope>
    <source>
        <strain evidence="8">IBT 34128</strain>
    </source>
</reference>
<comment type="similarity">
    <text evidence="1">Belongs to the paxM FAD-dependent monooxygenase family.</text>
</comment>
<feature type="signal peptide" evidence="6">
    <location>
        <begin position="1"/>
        <end position="17"/>
    </location>
</feature>
<sequence>MLQVFIIGGGLAGLASARVLREYHAVTVLERSPGGHEQAAAIQLAPGAVKVVQQLGLDKRRAGSLTGAYWRTLSRQGDILKEADMSAVSRKAGADWYWQHRADLWDELLRLATAPSQELGIQGEPAKIIWGAKVEGVDVDQGIVRLADGEELQGDLIIGADGIKSMVRPLVVGEDSFQFARPSGLSAFRFTLPAAAVTEAVGEWPVLNRKEPATGDIHLAQDDSRRCVVFYPCRNFEILNAVCIAPDSALRVETTESWSSNCSREDLLHAFADYGSQCRTIFQMADNIKLWQLRDQDPLPTYIRGRTVLIGDAAHAMTPHQGQGGTQSIEDAEGFRLFTLADIDRSSVPAVLQDFDRVRRVRASRIQNSTKESHDRRTPEDIFRNVVYSWTYPGIEECLARLDAGKEMIEVS</sequence>
<dbReference type="RefSeq" id="XP_056510660.1">
    <property type="nucleotide sequence ID" value="XM_056657860.1"/>
</dbReference>
<evidence type="ECO:0000256" key="6">
    <source>
        <dbReference type="SAM" id="SignalP"/>
    </source>
</evidence>
<dbReference type="EMBL" id="JAPMSZ010000009">
    <property type="protein sequence ID" value="KAJ5092465.1"/>
    <property type="molecule type" value="Genomic_DNA"/>
</dbReference>
<evidence type="ECO:0000256" key="4">
    <source>
        <dbReference type="ARBA" id="ARBA00023002"/>
    </source>
</evidence>
<dbReference type="Proteomes" id="UP001141434">
    <property type="component" value="Unassembled WGS sequence"/>
</dbReference>
<dbReference type="InterPro" id="IPR002938">
    <property type="entry name" value="FAD-bd"/>
</dbReference>
<dbReference type="SUPFAM" id="SSF51905">
    <property type="entry name" value="FAD/NAD(P)-binding domain"/>
    <property type="match status" value="1"/>
</dbReference>
<dbReference type="OrthoDB" id="40579at2759"/>
<evidence type="ECO:0000313" key="9">
    <source>
        <dbReference type="Proteomes" id="UP001141434"/>
    </source>
</evidence>
<keyword evidence="3" id="KW-0274">FAD</keyword>
<organism evidence="8 9">
    <name type="scientific">Penicillium alfredii</name>
    <dbReference type="NCBI Taxonomy" id="1506179"/>
    <lineage>
        <taxon>Eukaryota</taxon>
        <taxon>Fungi</taxon>
        <taxon>Dikarya</taxon>
        <taxon>Ascomycota</taxon>
        <taxon>Pezizomycotina</taxon>
        <taxon>Eurotiomycetes</taxon>
        <taxon>Eurotiomycetidae</taxon>
        <taxon>Eurotiales</taxon>
        <taxon>Aspergillaceae</taxon>
        <taxon>Penicillium</taxon>
    </lineage>
</organism>
<dbReference type="SUPFAM" id="SSF54373">
    <property type="entry name" value="FAD-linked reductases, C-terminal domain"/>
    <property type="match status" value="1"/>
</dbReference>
<comment type="caution">
    <text evidence="8">The sequence shown here is derived from an EMBL/GenBank/DDBJ whole genome shotgun (WGS) entry which is preliminary data.</text>
</comment>
<keyword evidence="4" id="KW-0560">Oxidoreductase</keyword>
<proteinExistence type="inferred from homology"/>
<dbReference type="AlphaFoldDB" id="A0A9W9F2L3"/>
<dbReference type="InterPro" id="IPR036188">
    <property type="entry name" value="FAD/NAD-bd_sf"/>
</dbReference>
<feature type="domain" description="FAD-binding" evidence="7">
    <location>
        <begin position="2"/>
        <end position="333"/>
    </location>
</feature>
<keyword evidence="6" id="KW-0732">Signal</keyword>
<keyword evidence="5" id="KW-0503">Monooxygenase</keyword>